<keyword evidence="8" id="KW-0132">Cell division</keyword>
<evidence type="ECO:0000256" key="3">
    <source>
        <dbReference type="ARBA" id="ARBA00022692"/>
    </source>
</evidence>
<comment type="caution">
    <text evidence="8">The sequence shown here is derived from an EMBL/GenBank/DDBJ whole genome shotgun (WGS) entry which is preliminary data.</text>
</comment>
<feature type="transmembrane region" description="Helical" evidence="6">
    <location>
        <begin position="52"/>
        <end position="72"/>
    </location>
</feature>
<evidence type="ECO:0000313" key="8">
    <source>
        <dbReference type="EMBL" id="GAL67678.1"/>
    </source>
</evidence>
<dbReference type="InterPro" id="IPR004513">
    <property type="entry name" value="FtsX"/>
</dbReference>
<organism evidence="8 9">
    <name type="scientific">Jejuia pallidilutea</name>
    <dbReference type="NCBI Taxonomy" id="504487"/>
    <lineage>
        <taxon>Bacteria</taxon>
        <taxon>Pseudomonadati</taxon>
        <taxon>Bacteroidota</taxon>
        <taxon>Flavobacteriia</taxon>
        <taxon>Flavobacteriales</taxon>
        <taxon>Flavobacteriaceae</taxon>
        <taxon>Jejuia</taxon>
    </lineage>
</organism>
<dbReference type="AlphaFoldDB" id="A0A090VUK8"/>
<dbReference type="GO" id="GO:0051301">
    <property type="term" value="P:cell division"/>
    <property type="evidence" value="ECO:0007669"/>
    <property type="project" value="UniProtKB-KW"/>
</dbReference>
<comment type="subcellular location">
    <subcellularLocation>
        <location evidence="1">Cell membrane</location>
        <topology evidence="1">Multi-pass membrane protein</topology>
    </subcellularLocation>
</comment>
<evidence type="ECO:0000256" key="6">
    <source>
        <dbReference type="SAM" id="Phobius"/>
    </source>
</evidence>
<dbReference type="GO" id="GO:0005886">
    <property type="term" value="C:plasma membrane"/>
    <property type="evidence" value="ECO:0007669"/>
    <property type="project" value="UniProtKB-SubCell"/>
</dbReference>
<keyword evidence="2" id="KW-1003">Cell membrane</keyword>
<evidence type="ECO:0000259" key="7">
    <source>
        <dbReference type="Pfam" id="PF02687"/>
    </source>
</evidence>
<reference evidence="8 9" key="1">
    <citation type="journal article" date="2014" name="Genome Announc.">
        <title>Draft Genome Sequence of Marine Flavobacterium Jejuia pallidilutea Strain 11shimoA1 and Pigmentation Mutants.</title>
        <authorList>
            <person name="Takatani N."/>
            <person name="Nakanishi M."/>
            <person name="Meirelles P."/>
            <person name="Mino S."/>
            <person name="Suda W."/>
            <person name="Oshima K."/>
            <person name="Hattori M."/>
            <person name="Ohkuma M."/>
            <person name="Hosokawa M."/>
            <person name="Miyashita K."/>
            <person name="Thompson F.L."/>
            <person name="Niwa A."/>
            <person name="Sawabe T."/>
            <person name="Sawabe T."/>
        </authorList>
    </citation>
    <scope>NUCLEOTIDE SEQUENCE [LARGE SCALE GENOMIC DNA]</scope>
    <source>
        <strain evidence="8 9">JCM 19301</strain>
    </source>
</reference>
<dbReference type="EMBL" id="BBNR01000012">
    <property type="protein sequence ID" value="GAL67678.1"/>
    <property type="molecule type" value="Genomic_DNA"/>
</dbReference>
<sequence length="91" mass="10453">MVGATKQFIRRPFVWKSVRLGIIGAILAMAGMAIVLYYINKTFPELELLANPILMVLLFVLIFTLGIVITWISTHFATQRFLNLKTDELYY</sequence>
<feature type="transmembrane region" description="Helical" evidence="6">
    <location>
        <begin position="20"/>
        <end position="40"/>
    </location>
</feature>
<evidence type="ECO:0000256" key="4">
    <source>
        <dbReference type="ARBA" id="ARBA00022989"/>
    </source>
</evidence>
<keyword evidence="3 6" id="KW-0812">Transmembrane</keyword>
<name>A0A090VUK8_9FLAO</name>
<keyword evidence="4 6" id="KW-1133">Transmembrane helix</keyword>
<evidence type="ECO:0000313" key="9">
    <source>
        <dbReference type="Proteomes" id="UP000029641"/>
    </source>
</evidence>
<keyword evidence="5 6" id="KW-0472">Membrane</keyword>
<evidence type="ECO:0000256" key="5">
    <source>
        <dbReference type="ARBA" id="ARBA00023136"/>
    </source>
</evidence>
<keyword evidence="8" id="KW-0131">Cell cycle</keyword>
<dbReference type="PANTHER" id="PTHR47755:SF1">
    <property type="entry name" value="CELL DIVISION PROTEIN FTSX"/>
    <property type="match status" value="1"/>
</dbReference>
<protein>
    <submittedName>
        <fullName evidence="8">Cell division protein FtsX</fullName>
    </submittedName>
</protein>
<dbReference type="Proteomes" id="UP000029641">
    <property type="component" value="Unassembled WGS sequence"/>
</dbReference>
<dbReference type="Pfam" id="PF02687">
    <property type="entry name" value="FtsX"/>
    <property type="match status" value="1"/>
</dbReference>
<dbReference type="InterPro" id="IPR003838">
    <property type="entry name" value="ABC3_permease_C"/>
</dbReference>
<evidence type="ECO:0000256" key="1">
    <source>
        <dbReference type="ARBA" id="ARBA00004651"/>
    </source>
</evidence>
<evidence type="ECO:0000256" key="2">
    <source>
        <dbReference type="ARBA" id="ARBA00022475"/>
    </source>
</evidence>
<accession>A0A090VUK8</accession>
<proteinExistence type="predicted"/>
<feature type="domain" description="ABC3 transporter permease C-terminal" evidence="7">
    <location>
        <begin position="1"/>
        <end position="83"/>
    </location>
</feature>
<gene>
    <name evidence="8" type="ORF">JCM19301_965</name>
</gene>
<dbReference type="PANTHER" id="PTHR47755">
    <property type="entry name" value="CELL DIVISION PROTEIN FTSX"/>
    <property type="match status" value="1"/>
</dbReference>